<dbReference type="Proteomes" id="UP000224003">
    <property type="component" value="Unassembled WGS sequence"/>
</dbReference>
<feature type="domain" description="Copper amine oxidase-like N-terminal" evidence="2">
    <location>
        <begin position="53"/>
        <end position="159"/>
    </location>
</feature>
<name>A0A9X6WH36_BACTU</name>
<comment type="caution">
    <text evidence="3">The sequence shown here is derived from an EMBL/GenBank/DDBJ whole genome shotgun (WGS) entry which is preliminary data.</text>
</comment>
<feature type="chain" id="PRO_5040748904" description="Copper amine oxidase-like N-terminal domain-containing protein" evidence="1">
    <location>
        <begin position="26"/>
        <end position="430"/>
    </location>
</feature>
<dbReference type="InterPro" id="IPR036582">
    <property type="entry name" value="Mao_N_sf"/>
</dbReference>
<evidence type="ECO:0000313" key="4">
    <source>
        <dbReference type="Proteomes" id="UP000224003"/>
    </source>
</evidence>
<dbReference type="SUPFAM" id="SSF55383">
    <property type="entry name" value="Copper amine oxidase, domain N"/>
    <property type="match status" value="2"/>
</dbReference>
<accession>A0A9X6WH36</accession>
<evidence type="ECO:0000256" key="1">
    <source>
        <dbReference type="SAM" id="SignalP"/>
    </source>
</evidence>
<gene>
    <name evidence="3" type="ORF">COJ15_32500</name>
</gene>
<dbReference type="Gene3D" id="3.30.457.10">
    <property type="entry name" value="Copper amine oxidase-like, N-terminal domain"/>
    <property type="match status" value="2"/>
</dbReference>
<reference evidence="3 4" key="1">
    <citation type="submission" date="2017-09" db="EMBL/GenBank/DDBJ databases">
        <title>Large-scale bioinformatics analysis of Bacillus genomes uncovers conserved roles of natural products in bacterial physiology.</title>
        <authorList>
            <consortium name="Agbiome Team Llc"/>
            <person name="Bleich R.M."/>
            <person name="Grubbs K.J."/>
            <person name="Santa Maria K.C."/>
            <person name="Allen S.E."/>
            <person name="Farag S."/>
            <person name="Shank E.A."/>
            <person name="Bowers A."/>
        </authorList>
    </citation>
    <scope>NUCLEOTIDE SEQUENCE [LARGE SCALE GENOMIC DNA]</scope>
    <source>
        <strain evidence="3 4">AFS085496</strain>
    </source>
</reference>
<keyword evidence="1" id="KW-0732">Signal</keyword>
<organism evidence="3 4">
    <name type="scientific">Bacillus thuringiensis</name>
    <dbReference type="NCBI Taxonomy" id="1428"/>
    <lineage>
        <taxon>Bacteria</taxon>
        <taxon>Bacillati</taxon>
        <taxon>Bacillota</taxon>
        <taxon>Bacilli</taxon>
        <taxon>Bacillales</taxon>
        <taxon>Bacillaceae</taxon>
        <taxon>Bacillus</taxon>
        <taxon>Bacillus cereus group</taxon>
    </lineage>
</organism>
<protein>
    <recommendedName>
        <fullName evidence="2">Copper amine oxidase-like N-terminal domain-containing protein</fullName>
    </recommendedName>
</protein>
<sequence length="430" mass="48072">MKKTLSSILAAGMLFSGIAAQTVSADVKHVGNSTKKTPIAKPVSKEKEILFFLNGAKLNTKYKPVMKNNRVLVPLQPIANSFSANLKWDNKTKKTTAKYKEKKIEVTNGQKAFFVNGKKIPLDVPIQTINGKVYVPLKVISEGIGGKVKWDAKSSAVSINFQEKAKKNKNIKLILDEFSDYGKYRLVMKDNRLLVPINLLPNHLGGNVKWDNKTKKIIYMNNEKKIEVTNGQKAFLVNDKKIPLDVPIQMINGKVYVPLKVISEGMGANVKWDAKSNTAKINFRELVKDTYYYVDGKGKLGTPITYQQYQARMEQGIALGKELVSIGGVKNLTNGTISYDIERIGNYTLKGQKIKINLMVSGVTDTQGKSFSDGFYGIRINNHYKEGDERMIYMSEQGILEGFNSFSEVLDYSAINALEKLGYADKIEQN</sequence>
<feature type="signal peptide" evidence="1">
    <location>
        <begin position="1"/>
        <end position="25"/>
    </location>
</feature>
<evidence type="ECO:0000313" key="3">
    <source>
        <dbReference type="EMBL" id="PFJ28987.1"/>
    </source>
</evidence>
<dbReference type="AlphaFoldDB" id="A0A9X6WH36"/>
<proteinExistence type="predicted"/>
<dbReference type="EMBL" id="NUVX01000081">
    <property type="protein sequence ID" value="PFJ28987.1"/>
    <property type="molecule type" value="Genomic_DNA"/>
</dbReference>
<dbReference type="Pfam" id="PF07833">
    <property type="entry name" value="Cu_amine_oxidN1"/>
    <property type="match status" value="2"/>
</dbReference>
<dbReference type="InterPro" id="IPR012854">
    <property type="entry name" value="Cu_amine_oxidase-like_N"/>
</dbReference>
<evidence type="ECO:0000259" key="2">
    <source>
        <dbReference type="Pfam" id="PF07833"/>
    </source>
</evidence>
<dbReference type="RefSeq" id="WP_098517691.1">
    <property type="nucleotide sequence ID" value="NZ_NUVX01000081.1"/>
</dbReference>
<feature type="domain" description="Copper amine oxidase-like N-terminal" evidence="2">
    <location>
        <begin position="187"/>
        <end position="281"/>
    </location>
</feature>